<gene>
    <name evidence="1" type="ORF">KsCSTR_12810</name>
</gene>
<proteinExistence type="predicted"/>
<evidence type="ECO:0000313" key="1">
    <source>
        <dbReference type="EMBL" id="QII10660.1"/>
    </source>
</evidence>
<sequence length="43" mass="5383">MRRKNTIYISHKWYLINVLLKRLYFHLLNNLRLIGSRKHSIMQ</sequence>
<protein>
    <submittedName>
        <fullName evidence="1">Uncharacterized protein</fullName>
    </submittedName>
</protein>
<organism evidence="1 2">
    <name type="scientific">Kuenenia stuttgartiensis</name>
    <dbReference type="NCBI Taxonomy" id="174633"/>
    <lineage>
        <taxon>Bacteria</taxon>
        <taxon>Pseudomonadati</taxon>
        <taxon>Planctomycetota</taxon>
        <taxon>Candidatus Brocadiia</taxon>
        <taxon>Candidatus Brocadiales</taxon>
        <taxon>Candidatus Brocadiaceae</taxon>
        <taxon>Candidatus Kuenenia</taxon>
    </lineage>
</organism>
<reference evidence="1 2" key="1">
    <citation type="submission" date="2020-02" db="EMBL/GenBank/DDBJ databases">
        <title>Newly sequenced genome of strain CSTR1 showed variability in Candidatus Kuenenia stuttgartiensis genomes.</title>
        <authorList>
            <person name="Ding C."/>
            <person name="Adrian L."/>
        </authorList>
    </citation>
    <scope>NUCLEOTIDE SEQUENCE [LARGE SCALE GENOMIC DNA]</scope>
    <source>
        <strain evidence="1 2">CSTR1</strain>
    </source>
</reference>
<dbReference type="EMBL" id="CP049055">
    <property type="protein sequence ID" value="QII10660.1"/>
    <property type="molecule type" value="Genomic_DNA"/>
</dbReference>
<accession>A0A6G7GM16</accession>
<name>A0A6G7GM16_KUEST</name>
<dbReference type="AlphaFoldDB" id="A0A6G7GM16"/>
<evidence type="ECO:0000313" key="2">
    <source>
        <dbReference type="Proteomes" id="UP000501926"/>
    </source>
</evidence>
<dbReference type="Proteomes" id="UP000501926">
    <property type="component" value="Chromosome"/>
</dbReference>